<proteinExistence type="predicted"/>
<dbReference type="AlphaFoldDB" id="A0A0E9W9Q2"/>
<sequence>MYQMHIPQAPTTMIKRFDNCQYKCVFLLQIFQINCHNSFLFPVLPLGKTQSVIGSSRHKSISRTPWVEWMLQN</sequence>
<evidence type="ECO:0000313" key="1">
    <source>
        <dbReference type="EMBL" id="JAH86270.1"/>
    </source>
</evidence>
<protein>
    <submittedName>
        <fullName evidence="1">Uncharacterized protein</fullName>
    </submittedName>
</protein>
<name>A0A0E9W9Q2_ANGAN</name>
<reference evidence="1" key="1">
    <citation type="submission" date="2014-11" db="EMBL/GenBank/DDBJ databases">
        <authorList>
            <person name="Amaro Gonzalez C."/>
        </authorList>
    </citation>
    <scope>NUCLEOTIDE SEQUENCE</scope>
</reference>
<organism evidence="1">
    <name type="scientific">Anguilla anguilla</name>
    <name type="common">European freshwater eel</name>
    <name type="synonym">Muraena anguilla</name>
    <dbReference type="NCBI Taxonomy" id="7936"/>
    <lineage>
        <taxon>Eukaryota</taxon>
        <taxon>Metazoa</taxon>
        <taxon>Chordata</taxon>
        <taxon>Craniata</taxon>
        <taxon>Vertebrata</taxon>
        <taxon>Euteleostomi</taxon>
        <taxon>Actinopterygii</taxon>
        <taxon>Neopterygii</taxon>
        <taxon>Teleostei</taxon>
        <taxon>Anguilliformes</taxon>
        <taxon>Anguillidae</taxon>
        <taxon>Anguilla</taxon>
    </lineage>
</organism>
<reference evidence="1" key="2">
    <citation type="journal article" date="2015" name="Fish Shellfish Immunol.">
        <title>Early steps in the European eel (Anguilla anguilla)-Vibrio vulnificus interaction in the gills: Role of the RtxA13 toxin.</title>
        <authorList>
            <person name="Callol A."/>
            <person name="Pajuelo D."/>
            <person name="Ebbesson L."/>
            <person name="Teles M."/>
            <person name="MacKenzie S."/>
            <person name="Amaro C."/>
        </authorList>
    </citation>
    <scope>NUCLEOTIDE SEQUENCE</scope>
</reference>
<accession>A0A0E9W9Q2</accession>
<dbReference type="EMBL" id="GBXM01022307">
    <property type="protein sequence ID" value="JAH86270.1"/>
    <property type="molecule type" value="Transcribed_RNA"/>
</dbReference>